<reference evidence="2 3" key="1">
    <citation type="journal article" date="2019" name="Sci. Rep.">
        <title>Orb-weaving spider Araneus ventricosus genome elucidates the spidroin gene catalogue.</title>
        <authorList>
            <person name="Kono N."/>
            <person name="Nakamura H."/>
            <person name="Ohtoshi R."/>
            <person name="Moran D.A.P."/>
            <person name="Shinohara A."/>
            <person name="Yoshida Y."/>
            <person name="Fujiwara M."/>
            <person name="Mori M."/>
            <person name="Tomita M."/>
            <person name="Arakawa K."/>
        </authorList>
    </citation>
    <scope>NUCLEOTIDE SEQUENCE [LARGE SCALE GENOMIC DNA]</scope>
</reference>
<evidence type="ECO:0000256" key="1">
    <source>
        <dbReference type="SAM" id="MobiDB-lite"/>
    </source>
</evidence>
<accession>A0A4Y2PU94</accession>
<organism evidence="2 3">
    <name type="scientific">Araneus ventricosus</name>
    <name type="common">Orbweaver spider</name>
    <name type="synonym">Epeira ventricosa</name>
    <dbReference type="NCBI Taxonomy" id="182803"/>
    <lineage>
        <taxon>Eukaryota</taxon>
        <taxon>Metazoa</taxon>
        <taxon>Ecdysozoa</taxon>
        <taxon>Arthropoda</taxon>
        <taxon>Chelicerata</taxon>
        <taxon>Arachnida</taxon>
        <taxon>Araneae</taxon>
        <taxon>Araneomorphae</taxon>
        <taxon>Entelegynae</taxon>
        <taxon>Araneoidea</taxon>
        <taxon>Araneidae</taxon>
        <taxon>Araneus</taxon>
    </lineage>
</organism>
<comment type="caution">
    <text evidence="2">The sequence shown here is derived from an EMBL/GenBank/DDBJ whole genome shotgun (WGS) entry which is preliminary data.</text>
</comment>
<evidence type="ECO:0000313" key="3">
    <source>
        <dbReference type="Proteomes" id="UP000499080"/>
    </source>
</evidence>
<dbReference type="Proteomes" id="UP000499080">
    <property type="component" value="Unassembled WGS sequence"/>
</dbReference>
<feature type="region of interest" description="Disordered" evidence="1">
    <location>
        <begin position="1"/>
        <end position="23"/>
    </location>
</feature>
<sequence>MGYKSIFSESERIRGSGSAKGTNLTHHYLGTEGAAIAQENSEISSSYACLQCESRVTILSILNSRRSSQKLPQPTVFHVDWAGYWEKFSTSNSHASVEPHRL</sequence>
<keyword evidence="3" id="KW-1185">Reference proteome</keyword>
<proteinExistence type="predicted"/>
<protein>
    <submittedName>
        <fullName evidence="2">Uncharacterized protein</fullName>
    </submittedName>
</protein>
<dbReference type="AlphaFoldDB" id="A0A4Y2PU94"/>
<gene>
    <name evidence="2" type="ORF">AVEN_272687_1</name>
</gene>
<evidence type="ECO:0000313" key="2">
    <source>
        <dbReference type="EMBL" id="GBN55465.1"/>
    </source>
</evidence>
<name>A0A4Y2PU94_ARAVE</name>
<dbReference type="EMBL" id="BGPR01012296">
    <property type="protein sequence ID" value="GBN55465.1"/>
    <property type="molecule type" value="Genomic_DNA"/>
</dbReference>